<dbReference type="EMBL" id="CAADFM010000354">
    <property type="protein sequence ID" value="VFK22729.1"/>
    <property type="molecule type" value="Genomic_DNA"/>
</dbReference>
<evidence type="ECO:0000313" key="1">
    <source>
        <dbReference type="EMBL" id="VFK22729.1"/>
    </source>
</evidence>
<protein>
    <submittedName>
        <fullName evidence="2">Uncharacterized protein</fullName>
    </submittedName>
</protein>
<sequence length="108" mass="11678">MHKNGGNFPHFLQKMASVKKQCTCYREKNGQFGAFLRYFDSLWRVGTGYVGSWSLGASNTGYVELSPVLRAMGIAAEVGMGAARFSLGAGTTIEEIDTVLDGLSDVFS</sequence>
<dbReference type="SUPFAM" id="SSF53383">
    <property type="entry name" value="PLP-dependent transferases"/>
    <property type="match status" value="1"/>
</dbReference>
<evidence type="ECO:0000313" key="2">
    <source>
        <dbReference type="EMBL" id="VFK35289.1"/>
    </source>
</evidence>
<proteinExistence type="predicted"/>
<dbReference type="AlphaFoldDB" id="A0A450Y183"/>
<name>A0A450Y183_9GAMM</name>
<dbReference type="Gene3D" id="3.90.1150.10">
    <property type="entry name" value="Aspartate Aminotransferase, domain 1"/>
    <property type="match status" value="1"/>
</dbReference>
<accession>A0A450Y183</accession>
<gene>
    <name evidence="1" type="ORF">BECKLPF1236A_GA0070988_103542</name>
    <name evidence="2" type="ORF">BECKLPF1236C_GA0070990_103552</name>
</gene>
<dbReference type="EMBL" id="CAADFP010000355">
    <property type="protein sequence ID" value="VFK35289.1"/>
    <property type="molecule type" value="Genomic_DNA"/>
</dbReference>
<reference evidence="2" key="1">
    <citation type="submission" date="2019-02" db="EMBL/GenBank/DDBJ databases">
        <authorList>
            <person name="Gruber-Vodicka R. H."/>
            <person name="Seah K. B. B."/>
        </authorList>
    </citation>
    <scope>NUCLEOTIDE SEQUENCE</scope>
    <source>
        <strain evidence="1">BECK_S312</strain>
        <strain evidence="2">BECK_S426</strain>
    </source>
</reference>
<dbReference type="InterPro" id="IPR015424">
    <property type="entry name" value="PyrdxlP-dep_Trfase"/>
</dbReference>
<dbReference type="InterPro" id="IPR015422">
    <property type="entry name" value="PyrdxlP-dep_Trfase_small"/>
</dbReference>
<organism evidence="2">
    <name type="scientific">Candidatus Kentrum sp. LPFa</name>
    <dbReference type="NCBI Taxonomy" id="2126335"/>
    <lineage>
        <taxon>Bacteria</taxon>
        <taxon>Pseudomonadati</taxon>
        <taxon>Pseudomonadota</taxon>
        <taxon>Gammaproteobacteria</taxon>
        <taxon>Candidatus Kentrum</taxon>
    </lineage>
</organism>